<protein>
    <submittedName>
        <fullName evidence="1">Uncharacterized protein</fullName>
    </submittedName>
</protein>
<dbReference type="Proteomes" id="UP000006038">
    <property type="component" value="Chromosome 10"/>
</dbReference>
<proteinExistence type="predicted"/>
<dbReference type="HOGENOM" id="CLU_2964556_0_0_1"/>
<keyword evidence="2" id="KW-1185">Reference proteome</keyword>
<dbReference type="AlphaFoldDB" id="J3N0H2"/>
<dbReference type="EnsemblPlants" id="OB10G10200.1">
    <property type="protein sequence ID" value="OB10G10200.1"/>
    <property type="gene ID" value="OB10G10200"/>
</dbReference>
<reference evidence="1" key="1">
    <citation type="journal article" date="2013" name="Nat. Commun.">
        <title>Whole-genome sequencing of Oryza brachyantha reveals mechanisms underlying Oryza genome evolution.</title>
        <authorList>
            <person name="Chen J."/>
            <person name="Huang Q."/>
            <person name="Gao D."/>
            <person name="Wang J."/>
            <person name="Lang Y."/>
            <person name="Liu T."/>
            <person name="Li B."/>
            <person name="Bai Z."/>
            <person name="Luis Goicoechea J."/>
            <person name="Liang C."/>
            <person name="Chen C."/>
            <person name="Zhang W."/>
            <person name="Sun S."/>
            <person name="Liao Y."/>
            <person name="Zhang X."/>
            <person name="Yang L."/>
            <person name="Song C."/>
            <person name="Wang M."/>
            <person name="Shi J."/>
            <person name="Liu G."/>
            <person name="Liu J."/>
            <person name="Zhou H."/>
            <person name="Zhou W."/>
            <person name="Yu Q."/>
            <person name="An N."/>
            <person name="Chen Y."/>
            <person name="Cai Q."/>
            <person name="Wang B."/>
            <person name="Liu B."/>
            <person name="Min J."/>
            <person name="Huang Y."/>
            <person name="Wu H."/>
            <person name="Li Z."/>
            <person name="Zhang Y."/>
            <person name="Yin Y."/>
            <person name="Song W."/>
            <person name="Jiang J."/>
            <person name="Jackson S.A."/>
            <person name="Wing R.A."/>
            <person name="Wang J."/>
            <person name="Chen M."/>
        </authorList>
    </citation>
    <scope>NUCLEOTIDE SEQUENCE [LARGE SCALE GENOMIC DNA]</scope>
    <source>
        <strain evidence="1">cv. IRGC 101232</strain>
    </source>
</reference>
<evidence type="ECO:0000313" key="1">
    <source>
        <dbReference type="EnsemblPlants" id="OB10G10200.1"/>
    </source>
</evidence>
<sequence length="59" mass="6419">MACVPVQPQPTRGEPAVFGLALDHMMIFLFDATYPKLVSQIQTDEAKGRWEVGTGNQAG</sequence>
<dbReference type="Gramene" id="OB10G10200.1">
    <property type="protein sequence ID" value="OB10G10200.1"/>
    <property type="gene ID" value="OB10G10200"/>
</dbReference>
<reference evidence="1" key="2">
    <citation type="submission" date="2013-04" db="UniProtKB">
        <authorList>
            <consortium name="EnsemblPlants"/>
        </authorList>
    </citation>
    <scope>IDENTIFICATION</scope>
</reference>
<organism evidence="1">
    <name type="scientific">Oryza brachyantha</name>
    <name type="common">malo sina</name>
    <dbReference type="NCBI Taxonomy" id="4533"/>
    <lineage>
        <taxon>Eukaryota</taxon>
        <taxon>Viridiplantae</taxon>
        <taxon>Streptophyta</taxon>
        <taxon>Embryophyta</taxon>
        <taxon>Tracheophyta</taxon>
        <taxon>Spermatophyta</taxon>
        <taxon>Magnoliopsida</taxon>
        <taxon>Liliopsida</taxon>
        <taxon>Poales</taxon>
        <taxon>Poaceae</taxon>
        <taxon>BOP clade</taxon>
        <taxon>Oryzoideae</taxon>
        <taxon>Oryzeae</taxon>
        <taxon>Oryzinae</taxon>
        <taxon>Oryza</taxon>
    </lineage>
</organism>
<name>J3N0H2_ORYBR</name>
<evidence type="ECO:0000313" key="2">
    <source>
        <dbReference type="Proteomes" id="UP000006038"/>
    </source>
</evidence>
<accession>J3N0H2</accession>